<dbReference type="InterPro" id="IPR011697">
    <property type="entry name" value="Peptidase_C26"/>
</dbReference>
<keyword evidence="6 8" id="KW-0378">Hydrolase</keyword>
<dbReference type="STRING" id="1054147.F4PRW6"/>
<keyword evidence="10" id="KW-1185">Reference proteome</keyword>
<dbReference type="PANTHER" id="PTHR11315">
    <property type="entry name" value="PROTEASE FAMILY C26 GAMMA-GLUTAMYL HYDROLASE"/>
    <property type="match status" value="1"/>
</dbReference>
<dbReference type="EC" id="3.4.19.9" evidence="3 8"/>
<protein>
    <recommendedName>
        <fullName evidence="3 8">folate gamma-glutamyl hydrolase</fullName>
        <ecNumber evidence="3 8">3.4.19.9</ecNumber>
    </recommendedName>
</protein>
<feature type="active site" evidence="8">
    <location>
        <position position="535"/>
    </location>
</feature>
<dbReference type="EMBL" id="GL883010">
    <property type="protein sequence ID" value="EGG21402.1"/>
    <property type="molecule type" value="Genomic_DNA"/>
</dbReference>
<dbReference type="GO" id="GO:0046900">
    <property type="term" value="P:tetrahydrofolylpolyglutamate metabolic process"/>
    <property type="evidence" value="ECO:0007669"/>
    <property type="project" value="TreeGrafter"/>
</dbReference>
<comment type="catalytic activity">
    <reaction evidence="8">
        <text>(6S)-5,6,7,8-tetrahydrofolyl-(gamma-L-Glu)(n) + (n-1) H2O = (6S)-5,6,7,8-tetrahydrofolate + (n-1) L-glutamate</text>
        <dbReference type="Rhea" id="RHEA:56784"/>
        <dbReference type="Rhea" id="RHEA-COMP:14738"/>
        <dbReference type="ChEBI" id="CHEBI:15377"/>
        <dbReference type="ChEBI" id="CHEBI:29985"/>
        <dbReference type="ChEBI" id="CHEBI:57453"/>
        <dbReference type="ChEBI" id="CHEBI:141005"/>
        <dbReference type="EC" id="3.4.19.9"/>
    </reaction>
</comment>
<dbReference type="RefSeq" id="XP_004359252.1">
    <property type="nucleotide sequence ID" value="XM_004359195.1"/>
</dbReference>
<dbReference type="Gene3D" id="3.40.50.880">
    <property type="match status" value="2"/>
</dbReference>
<sequence>MKVNNRPIIGILSQPCDNEMTDHETDQYIAAGYVKHLEGSGARVVPILYDSTPEEIETLFKSINGILLPGGGADHLDQLPQYCETLRLLYRLVIDANDRKDYFPLWGTCLGFEQLVMMQANDIHILEQFKASNYTIPLDFTDKVGNSRLFSLASPSIMQDLATLPLTMNNHKFGISPSTFTSNALLDSFFDILSNNLDQEGVAFVSTIEAKNYPIYGVQWHPEKPLYEWYHKLGVDHSYQSILVNQYTSNWFVNECRKNFHSFSDNVSETNALIYNYPAIHQPLTIPDFQQIYYFPCNSNIVVESCITSSSNSGYINQRPIIGILTQPTRNDGSSKSLGYDQYIAASYVKYIESAGARVVPILYDSTPKQLKTLFQSINGILLPGGAVLLQYYPLYQDTIRYLYQLVVEANDRQDYFPLWGTCLGFEQILMMQADNIYLMESFDALNYSLSLNFTRSARDSRLFSMAPESVMQDLATLSLTMNNHKFGISPSSFMSNPLLNHFFTILSINNDRGGLPFVSTIEAKDYPIYGVQWHPEKPLYEWTNTQDINHSYQSILANQYTANWFVNECRKNFHSFSDQSSEANALIYNYQATLSIKPKSEYQQIYYFKNQTLS</sequence>
<dbReference type="GO" id="GO:0005773">
    <property type="term" value="C:vacuole"/>
    <property type="evidence" value="ECO:0007669"/>
    <property type="project" value="TreeGrafter"/>
</dbReference>
<proteinExistence type="inferred from homology"/>
<evidence type="ECO:0000256" key="6">
    <source>
        <dbReference type="ARBA" id="ARBA00022801"/>
    </source>
</evidence>
<dbReference type="KEGG" id="dfa:DFA_01284"/>
<dbReference type="FunFam" id="3.40.50.880:FF:000024">
    <property type="entry name" value="Folate gamma-glutamyl hydrolase"/>
    <property type="match status" value="2"/>
</dbReference>
<dbReference type="Pfam" id="PF07722">
    <property type="entry name" value="Peptidase_C26"/>
    <property type="match status" value="2"/>
</dbReference>
<accession>F4PRW6</accession>
<evidence type="ECO:0000256" key="1">
    <source>
        <dbReference type="ARBA" id="ARBA00004239"/>
    </source>
</evidence>
<evidence type="ECO:0000313" key="10">
    <source>
        <dbReference type="Proteomes" id="UP000007797"/>
    </source>
</evidence>
<evidence type="ECO:0000256" key="3">
    <source>
        <dbReference type="ARBA" id="ARBA00012886"/>
    </source>
</evidence>
<gene>
    <name evidence="9" type="ORF">DFA_01284</name>
</gene>
<dbReference type="Proteomes" id="UP000007797">
    <property type="component" value="Unassembled WGS sequence"/>
</dbReference>
<dbReference type="OrthoDB" id="64220at2759"/>
<organism evidence="9 10">
    <name type="scientific">Cavenderia fasciculata</name>
    <name type="common">Slime mold</name>
    <name type="synonym">Dictyostelium fasciculatum</name>
    <dbReference type="NCBI Taxonomy" id="261658"/>
    <lineage>
        <taxon>Eukaryota</taxon>
        <taxon>Amoebozoa</taxon>
        <taxon>Evosea</taxon>
        <taxon>Eumycetozoa</taxon>
        <taxon>Dictyostelia</taxon>
        <taxon>Acytosteliales</taxon>
        <taxon>Cavenderiaceae</taxon>
        <taxon>Cavenderia</taxon>
    </lineage>
</organism>
<evidence type="ECO:0000256" key="4">
    <source>
        <dbReference type="ARBA" id="ARBA00022525"/>
    </source>
</evidence>
<dbReference type="PROSITE" id="PS51275">
    <property type="entry name" value="PEPTIDASE_C26_GGH"/>
    <property type="match status" value="2"/>
</dbReference>
<evidence type="ECO:0000256" key="7">
    <source>
        <dbReference type="PIRSR" id="PIRSR615527-1"/>
    </source>
</evidence>
<feature type="active site" evidence="8">
    <location>
        <position position="221"/>
    </location>
</feature>
<evidence type="ECO:0000313" key="9">
    <source>
        <dbReference type="EMBL" id="EGG21402.1"/>
    </source>
</evidence>
<feature type="active site" description="Nucleophile" evidence="8">
    <location>
        <position position="109"/>
    </location>
</feature>
<feature type="active site" description="Nucleophile" evidence="7 8">
    <location>
        <position position="423"/>
    </location>
</feature>
<evidence type="ECO:0000256" key="8">
    <source>
        <dbReference type="PROSITE-ProRule" id="PRU00607"/>
    </source>
</evidence>
<name>F4PRW6_CACFS</name>
<keyword evidence="5" id="KW-0732">Signal</keyword>
<evidence type="ECO:0000256" key="2">
    <source>
        <dbReference type="ARBA" id="ARBA00011083"/>
    </source>
</evidence>
<feature type="active site" description="Proton donor" evidence="7">
    <location>
        <position position="535"/>
    </location>
</feature>
<dbReference type="GeneID" id="14874124"/>
<dbReference type="PANTHER" id="PTHR11315:SF0">
    <property type="entry name" value="FOLATE GAMMA-GLUTAMYL HYDROLASE"/>
    <property type="match status" value="1"/>
</dbReference>
<dbReference type="SUPFAM" id="SSF52317">
    <property type="entry name" value="Class I glutamine amidotransferase-like"/>
    <property type="match status" value="2"/>
</dbReference>
<evidence type="ECO:0000256" key="5">
    <source>
        <dbReference type="ARBA" id="ARBA00022729"/>
    </source>
</evidence>
<dbReference type="AlphaFoldDB" id="F4PRW6"/>
<keyword evidence="4" id="KW-0964">Secreted</keyword>
<comment type="subcellular location">
    <subcellularLocation>
        <location evidence="1">Secreted</location>
        <location evidence="1">Extracellular space</location>
    </subcellularLocation>
</comment>
<dbReference type="PROSITE" id="PS51273">
    <property type="entry name" value="GATASE_TYPE_1"/>
    <property type="match status" value="2"/>
</dbReference>
<dbReference type="InterPro" id="IPR029062">
    <property type="entry name" value="Class_I_gatase-like"/>
</dbReference>
<dbReference type="GO" id="GO:0005576">
    <property type="term" value="C:extracellular region"/>
    <property type="evidence" value="ECO:0007669"/>
    <property type="project" value="UniProtKB-SubCell"/>
</dbReference>
<dbReference type="GO" id="GO:0034722">
    <property type="term" value="F:gamma-glutamyl-peptidase activity"/>
    <property type="evidence" value="ECO:0007669"/>
    <property type="project" value="UniProtKB-UniRule"/>
</dbReference>
<dbReference type="InterPro" id="IPR015527">
    <property type="entry name" value="Pept_C26_g-glut_hydrolase"/>
</dbReference>
<reference evidence="10" key="1">
    <citation type="journal article" date="2011" name="Genome Res.">
        <title>Phylogeny-wide analysis of social amoeba genomes highlights ancient origins for complex intercellular communication.</title>
        <authorList>
            <person name="Heidel A.J."/>
            <person name="Lawal H.M."/>
            <person name="Felder M."/>
            <person name="Schilde C."/>
            <person name="Helps N.R."/>
            <person name="Tunggal B."/>
            <person name="Rivero F."/>
            <person name="John U."/>
            <person name="Schleicher M."/>
            <person name="Eichinger L."/>
            <person name="Platzer M."/>
            <person name="Noegel A.A."/>
            <person name="Schaap P."/>
            <person name="Gloeckner G."/>
        </authorList>
    </citation>
    <scope>NUCLEOTIDE SEQUENCE [LARGE SCALE GENOMIC DNA]</scope>
    <source>
        <strain evidence="10">SH3</strain>
    </source>
</reference>
<comment type="similarity">
    <text evidence="2">Belongs to the peptidase C26 family.</text>
</comment>